<dbReference type="PaxDb" id="4113-PGSC0003DMT400036379"/>
<proteinExistence type="predicted"/>
<dbReference type="InterPro" id="IPR044730">
    <property type="entry name" value="RNase_H-like_dom_plant"/>
</dbReference>
<dbReference type="AlphaFoldDB" id="M1B3K1"/>
<name>M1B3K1_SOLTU</name>
<dbReference type="Gramene" id="PGSC0003DMT400036379">
    <property type="protein sequence ID" value="PGSC0003DMT400036379"/>
    <property type="gene ID" value="PGSC0003DMG400014002"/>
</dbReference>
<accession>M1B3K1</accession>
<feature type="region of interest" description="Disordered" evidence="2">
    <location>
        <begin position="619"/>
        <end position="661"/>
    </location>
</feature>
<dbReference type="HOGENOM" id="CLU_320655_0_0_1"/>
<dbReference type="Pfam" id="PF13456">
    <property type="entry name" value="RVT_3"/>
    <property type="match status" value="1"/>
</dbReference>
<feature type="compositionally biased region" description="Basic and acidic residues" evidence="2">
    <location>
        <begin position="644"/>
        <end position="661"/>
    </location>
</feature>
<dbReference type="InterPro" id="IPR026960">
    <property type="entry name" value="RVT-Znf"/>
</dbReference>
<dbReference type="EnsemblPlants" id="PGSC0003DMT400036379">
    <property type="protein sequence ID" value="PGSC0003DMT400036379"/>
    <property type="gene ID" value="PGSC0003DMG400014002"/>
</dbReference>
<dbReference type="GO" id="GO:0004523">
    <property type="term" value="F:RNA-DNA hybrid ribonuclease activity"/>
    <property type="evidence" value="ECO:0007669"/>
    <property type="project" value="InterPro"/>
</dbReference>
<keyword evidence="5" id="KW-1185">Reference proteome</keyword>
<feature type="domain" description="RNase H type-1" evidence="3">
    <location>
        <begin position="697"/>
        <end position="826"/>
    </location>
</feature>
<sequence length="905" mass="102299">MTTYLNTVMNAGFRVMMMNHADFYMKLQSRIGLITRAKWNIVRDNRFTVQKEEQLVTANKYNALANYTTEANIDETRENRGTSNNNHKEKEAEGSRLNNINKSEDIASMIEGNEKQPGKEDVQQPSDINKLEHTPLIPHEGEKHLIFTDETEQQQPISNGNGKNSSSSCNILREATKINRESVIPAIIANNWYSILVNGQTHGFFHSTGGVKQGDPLFILGAKVLTRALISLFDDVQYVGYGMPKWSANLKHLAYADDTIIFAAAHERSLGKIMKVLSMYETQSGQLINKGKSAWYMHQNTSAQLGVLVDNCTGISRGQFPFLYLGCPITHAKKRKSDYAELIKKLKDKLQTWKGEMLSFGGKDNLISSVLQSMPIHILSASVPPMCVIKELHRIFANFLWNRKETGRSKHWSTWLSVCMTKKEKVWVSDRCLMFLRQCLQNYGGNSELQLLPDRIVNHIREHLGSFIPSNLVDRPWWLLNSTCKFKVSTAWELLRDKNEEDLQFKHIWVKDLPFKMCFLAWRIWGNKLPVASIVAKWDSTTNTDCLCCTVSSVETIQHLFLTGEMAKMIWNYFSNAAGLHGPWVQLKQTVHVTPRIQNRPKYKFQEVVGATHGCHPRTVGQTTARAGGPWFTTETPLQTSSEKLAKSRPTDRLTVRKSDHGPWSVSVDRDLLYPASDTNYGRPARTVIRSTVRSPPPGWYQCNTDGASKGNPGPSSAAFCVRNSEGDIIGVKGKGLPESTNLVAEAIAIKKGIEFCIERNLIPLIVETDSLTMQNILEEKWEVPWSVAMEVEAIKRMREDVPIQIKHTLREGNSLADFFANRAVNFAGLEGIGSSRQAETLDSVQIDVMSAQIAQLTSALEESERRRVAEQQSMSKTVQQIKEQSDEPLSSTYYFSYRGNRIRQ</sequence>
<reference evidence="5" key="1">
    <citation type="journal article" date="2011" name="Nature">
        <title>Genome sequence and analysis of the tuber crop potato.</title>
        <authorList>
            <consortium name="The Potato Genome Sequencing Consortium"/>
        </authorList>
    </citation>
    <scope>NUCLEOTIDE SEQUENCE [LARGE SCALE GENOMIC DNA]</scope>
    <source>
        <strain evidence="5">cv. DM1-3 516 R44</strain>
    </source>
</reference>
<feature type="compositionally biased region" description="Basic and acidic residues" evidence="2">
    <location>
        <begin position="74"/>
        <end position="94"/>
    </location>
</feature>
<dbReference type="InterPro" id="IPR012337">
    <property type="entry name" value="RNaseH-like_sf"/>
</dbReference>
<dbReference type="STRING" id="4113.M1B3K1"/>
<reference evidence="4" key="2">
    <citation type="submission" date="2015-06" db="UniProtKB">
        <authorList>
            <consortium name="EnsemblPlants"/>
        </authorList>
    </citation>
    <scope>IDENTIFICATION</scope>
    <source>
        <strain evidence="4">DM1-3 516 R44</strain>
    </source>
</reference>
<protein>
    <submittedName>
        <fullName evidence="4">Non-LTR retroelement reverse transcriptase</fullName>
    </submittedName>
</protein>
<dbReference type="CDD" id="cd06222">
    <property type="entry name" value="RNase_H_like"/>
    <property type="match status" value="1"/>
</dbReference>
<dbReference type="eggNOG" id="KOG1075">
    <property type="taxonomic scope" value="Eukaryota"/>
</dbReference>
<dbReference type="PROSITE" id="PS50879">
    <property type="entry name" value="RNASE_H_1"/>
    <property type="match status" value="1"/>
</dbReference>
<evidence type="ECO:0000313" key="5">
    <source>
        <dbReference type="Proteomes" id="UP000011115"/>
    </source>
</evidence>
<feature type="coiled-coil region" evidence="1">
    <location>
        <begin position="329"/>
        <end position="356"/>
    </location>
</feature>
<evidence type="ECO:0000256" key="2">
    <source>
        <dbReference type="SAM" id="MobiDB-lite"/>
    </source>
</evidence>
<dbReference type="Gene3D" id="3.30.420.10">
    <property type="entry name" value="Ribonuclease H-like superfamily/Ribonuclease H"/>
    <property type="match status" value="1"/>
</dbReference>
<evidence type="ECO:0000256" key="1">
    <source>
        <dbReference type="SAM" id="Coils"/>
    </source>
</evidence>
<feature type="coiled-coil region" evidence="1">
    <location>
        <begin position="847"/>
        <end position="874"/>
    </location>
</feature>
<dbReference type="PANTHER" id="PTHR33116">
    <property type="entry name" value="REVERSE TRANSCRIPTASE ZINC-BINDING DOMAIN-CONTAINING PROTEIN-RELATED-RELATED"/>
    <property type="match status" value="1"/>
</dbReference>
<dbReference type="Pfam" id="PF13966">
    <property type="entry name" value="zf-RVT"/>
    <property type="match status" value="1"/>
</dbReference>
<feature type="compositionally biased region" description="Polar residues" evidence="2">
    <location>
        <begin position="633"/>
        <end position="643"/>
    </location>
</feature>
<dbReference type="ExpressionAtlas" id="M1B3K1">
    <property type="expression patterns" value="baseline"/>
</dbReference>
<dbReference type="GO" id="GO:0003676">
    <property type="term" value="F:nucleic acid binding"/>
    <property type="evidence" value="ECO:0007669"/>
    <property type="project" value="InterPro"/>
</dbReference>
<evidence type="ECO:0000313" key="4">
    <source>
        <dbReference type="EnsemblPlants" id="PGSC0003DMT400036379"/>
    </source>
</evidence>
<dbReference type="InParanoid" id="M1B3K1"/>
<dbReference type="InterPro" id="IPR002156">
    <property type="entry name" value="RNaseH_domain"/>
</dbReference>
<evidence type="ECO:0000259" key="3">
    <source>
        <dbReference type="PROSITE" id="PS50879"/>
    </source>
</evidence>
<dbReference type="SUPFAM" id="SSF53098">
    <property type="entry name" value="Ribonuclease H-like"/>
    <property type="match status" value="1"/>
</dbReference>
<keyword evidence="1" id="KW-0175">Coiled coil</keyword>
<dbReference type="InterPro" id="IPR036397">
    <property type="entry name" value="RNaseH_sf"/>
</dbReference>
<dbReference type="Proteomes" id="UP000011115">
    <property type="component" value="Unassembled WGS sequence"/>
</dbReference>
<organism evidence="4 5">
    <name type="scientific">Solanum tuberosum</name>
    <name type="common">Potato</name>
    <dbReference type="NCBI Taxonomy" id="4113"/>
    <lineage>
        <taxon>Eukaryota</taxon>
        <taxon>Viridiplantae</taxon>
        <taxon>Streptophyta</taxon>
        <taxon>Embryophyta</taxon>
        <taxon>Tracheophyta</taxon>
        <taxon>Spermatophyta</taxon>
        <taxon>Magnoliopsida</taxon>
        <taxon>eudicotyledons</taxon>
        <taxon>Gunneridae</taxon>
        <taxon>Pentapetalae</taxon>
        <taxon>asterids</taxon>
        <taxon>lamiids</taxon>
        <taxon>Solanales</taxon>
        <taxon>Solanaceae</taxon>
        <taxon>Solanoideae</taxon>
        <taxon>Solaneae</taxon>
        <taxon>Solanum</taxon>
    </lineage>
</organism>
<dbReference type="PANTHER" id="PTHR33116:SF67">
    <property type="entry name" value="REVERSE TRANSCRIPTASE"/>
    <property type="match status" value="1"/>
</dbReference>
<feature type="region of interest" description="Disordered" evidence="2">
    <location>
        <begin position="72"/>
        <end position="98"/>
    </location>
</feature>